<organism evidence="2 3">
    <name type="scientific">Helicoverpa armigera</name>
    <name type="common">Cotton bollworm</name>
    <name type="synonym">Heliothis armigera</name>
    <dbReference type="NCBI Taxonomy" id="29058"/>
    <lineage>
        <taxon>Eukaryota</taxon>
        <taxon>Metazoa</taxon>
        <taxon>Ecdysozoa</taxon>
        <taxon>Arthropoda</taxon>
        <taxon>Hexapoda</taxon>
        <taxon>Insecta</taxon>
        <taxon>Pterygota</taxon>
        <taxon>Neoptera</taxon>
        <taxon>Endopterygota</taxon>
        <taxon>Lepidoptera</taxon>
        <taxon>Glossata</taxon>
        <taxon>Ditrysia</taxon>
        <taxon>Noctuoidea</taxon>
        <taxon>Noctuidae</taxon>
        <taxon>Heliothinae</taxon>
        <taxon>Helicoverpa</taxon>
    </lineage>
</organism>
<protein>
    <recommendedName>
        <fullName evidence="4">Gustatory receptor</fullName>
    </recommendedName>
</protein>
<accession>A0A2W1BWM0</accession>
<evidence type="ECO:0008006" key="4">
    <source>
        <dbReference type="Google" id="ProtNLM"/>
    </source>
</evidence>
<feature type="transmembrane region" description="Helical" evidence="1">
    <location>
        <begin position="65"/>
        <end position="87"/>
    </location>
</feature>
<keyword evidence="3" id="KW-1185">Reference proteome</keyword>
<keyword evidence="1" id="KW-1133">Transmembrane helix</keyword>
<dbReference type="AlphaFoldDB" id="A0A2W1BWM0"/>
<dbReference type="EMBL" id="KZ149937">
    <property type="protein sequence ID" value="PZC77076.1"/>
    <property type="molecule type" value="Genomic_DNA"/>
</dbReference>
<feature type="transmembrane region" description="Helical" evidence="1">
    <location>
        <begin position="99"/>
        <end position="120"/>
    </location>
</feature>
<evidence type="ECO:0000313" key="3">
    <source>
        <dbReference type="Proteomes" id="UP000249218"/>
    </source>
</evidence>
<proteinExistence type="predicted"/>
<reference evidence="2 3" key="1">
    <citation type="journal article" date="2017" name="BMC Biol.">
        <title>Genomic innovations, transcriptional plasticity and gene loss underlying the evolution and divergence of two highly polyphagous and invasive Helicoverpa pest species.</title>
        <authorList>
            <person name="Pearce S.L."/>
            <person name="Clarke D.F."/>
            <person name="East P.D."/>
            <person name="Elfekih S."/>
            <person name="Gordon K.H."/>
            <person name="Jermiin L.S."/>
            <person name="McGaughran A."/>
            <person name="Oakeshott J.G."/>
            <person name="Papanikolaou A."/>
            <person name="Perera O.P."/>
            <person name="Rane R.V."/>
            <person name="Richards S."/>
            <person name="Tay W.T."/>
            <person name="Walsh T.K."/>
            <person name="Anderson A."/>
            <person name="Anderson C.J."/>
            <person name="Asgari S."/>
            <person name="Board P.G."/>
            <person name="Bretschneider A."/>
            <person name="Campbell P.M."/>
            <person name="Chertemps T."/>
            <person name="Christeller J.T."/>
            <person name="Coppin C.W."/>
            <person name="Downes S.J."/>
            <person name="Duan G."/>
            <person name="Farnsworth C.A."/>
            <person name="Good R.T."/>
            <person name="Han L.B."/>
            <person name="Han Y.C."/>
            <person name="Hatje K."/>
            <person name="Horne I."/>
            <person name="Huang Y.P."/>
            <person name="Hughes D.S."/>
            <person name="Jacquin-Joly E."/>
            <person name="James W."/>
            <person name="Jhangiani S."/>
            <person name="Kollmar M."/>
            <person name="Kuwar S.S."/>
            <person name="Li S."/>
            <person name="Liu N.Y."/>
            <person name="Maibeche M.T."/>
            <person name="Miller J.R."/>
            <person name="Montagne N."/>
            <person name="Perry T."/>
            <person name="Qu J."/>
            <person name="Song S.V."/>
            <person name="Sutton G.G."/>
            <person name="Vogel H."/>
            <person name="Walenz B.P."/>
            <person name="Xu W."/>
            <person name="Zhang H.J."/>
            <person name="Zou Z."/>
            <person name="Batterham P."/>
            <person name="Edwards O.R."/>
            <person name="Feyereisen R."/>
            <person name="Gibbs R.A."/>
            <person name="Heckel D.G."/>
            <person name="McGrath A."/>
            <person name="Robin C."/>
            <person name="Scherer S.E."/>
            <person name="Worley K.C."/>
            <person name="Wu Y.D."/>
        </authorList>
    </citation>
    <scope>NUCLEOTIDE SEQUENCE [LARGE SCALE GENOMIC DNA]</scope>
    <source>
        <strain evidence="2">Harm_GR_Male_#8</strain>
        <tissue evidence="2">Whole organism</tissue>
    </source>
</reference>
<dbReference type="Proteomes" id="UP000249218">
    <property type="component" value="Unassembled WGS sequence"/>
</dbReference>
<keyword evidence="1" id="KW-0812">Transmembrane</keyword>
<feature type="transmembrane region" description="Helical" evidence="1">
    <location>
        <begin position="151"/>
        <end position="175"/>
    </location>
</feature>
<dbReference type="OrthoDB" id="7490805at2759"/>
<gene>
    <name evidence="2" type="primary">HaOG200726</name>
    <name evidence="2" type="ORF">B5X24_HaOG200726</name>
</gene>
<evidence type="ECO:0000256" key="1">
    <source>
        <dbReference type="SAM" id="Phobius"/>
    </source>
</evidence>
<evidence type="ECO:0000313" key="2">
    <source>
        <dbReference type="EMBL" id="PZC77076.1"/>
    </source>
</evidence>
<sequence length="264" mass="31598">MCGKRYEMRNTRKRIICRKIRVHNYKNNQIDQDIKWMLFPLNLMQMITFFPKYSIRSNIIKPNSLILKFVSLTATILFISAFIHRHFTLLSRSNIHSSSLIYTYAATVAFCLGCIINFIYSVIKTRDQIIFVLTIQRIHRFLNNRNVYKHFVIWNWIYVIGLFIFYISAVTYFTIMLNLPIYSTYSSVILICHDVNLICAIRLMRLLQDKAVLWNDKIWFQENENGHHNNVCRRTFKVYVDILKSFNVYRTVFQIPVSKFMLNS</sequence>
<name>A0A2W1BWM0_HELAM</name>
<feature type="transmembrane region" description="Helical" evidence="1">
    <location>
        <begin position="181"/>
        <end position="201"/>
    </location>
</feature>
<keyword evidence="1" id="KW-0472">Membrane</keyword>